<dbReference type="EMBL" id="JBBLZC010000003">
    <property type="protein sequence ID" value="MEK0082379.1"/>
    <property type="molecule type" value="Genomic_DNA"/>
</dbReference>
<evidence type="ECO:0000313" key="14">
    <source>
        <dbReference type="Proteomes" id="UP001375743"/>
    </source>
</evidence>
<evidence type="ECO:0000256" key="5">
    <source>
        <dbReference type="ARBA" id="ARBA00022676"/>
    </source>
</evidence>
<evidence type="ECO:0000313" key="13">
    <source>
        <dbReference type="EMBL" id="MEK0082379.1"/>
    </source>
</evidence>
<dbReference type="PANTHER" id="PTHR32438:SF5">
    <property type="entry name" value="4-ALPHA-GLUCANOTRANSFERASE DPE1, CHLOROPLASTIC_AMYLOPLASTIC"/>
    <property type="match status" value="1"/>
</dbReference>
<organism evidence="13 14">
    <name type="scientific">Benzoatithermus flavus</name>
    <dbReference type="NCBI Taxonomy" id="3108223"/>
    <lineage>
        <taxon>Bacteria</taxon>
        <taxon>Pseudomonadati</taxon>
        <taxon>Pseudomonadota</taxon>
        <taxon>Alphaproteobacteria</taxon>
        <taxon>Geminicoccales</taxon>
        <taxon>Geminicoccaceae</taxon>
        <taxon>Benzoatithermus</taxon>
    </lineage>
</organism>
<dbReference type="Pfam" id="PF21226">
    <property type="entry name" value="MalQ_N"/>
    <property type="match status" value="1"/>
</dbReference>
<keyword evidence="14" id="KW-1185">Reference proteome</keyword>
<dbReference type="PANTHER" id="PTHR32438">
    <property type="entry name" value="4-ALPHA-GLUCANOTRANSFERASE DPE1, CHLOROPLASTIC/AMYLOPLASTIC"/>
    <property type="match status" value="1"/>
</dbReference>
<sequence length="711" mass="78579">MSRLLDRTAAAYGIERAFIDSSGRLRLVSTETKRVLLRAMGVDAGSPSSLREATARALLAQAMPPVLVVEAGADGAIALPTHARSATWRLTLESGDTLEGSMPRDPGRRGRLLLPAPLPVGYHRLELERPERQQHTITIVAAPRSCPLPEDLGVGQVFGLGCRVRSLRSGRGLGSGDLADLASLVERAAREGADFVAVDPLHALLSAAPAAASPGTFSHRAFLDWRLIAPDHVPELVADPALAAEIPRLREEARAQDGTPLDHPATAHRRRLLEAAFEHFRAQQLGPQPAARGSSLKTFRQVQGEPLRLHCLFEALHEHVLAREPGRWAWWQWPEPYRRPDHPDVQAFAREHADRLAFFAWLQWLADEQLADVQARARAGGMRLGLYRDLAIGTSPAGSLAWAEQDVVARGVSIGAPPDPLNPKGGDWGLAPLSPGALAARAYGPWLHDIRANMRHAGTLRIEHVMGLRRLFWIPEGAAPEDGAYVRYPFTTLVALLAVEAHRQRCLVVGEDLGALPRGFRPALRKVGILSSRVLYFERERNGGFGSQRRYRHASVASIGARDLPTLEGFLAERDIDRRERQGLYPSAEEVLQGRRERQRDRTRLLRLLQRAGLVETGAVPDLPELTLALYRWLARTPAALLLVQLEDLVLAAEQPDEHHRLEPELEELFSRPLARHLLAMLREERPRQPPSKPPRAEPEAAHDVLFHEGA</sequence>
<evidence type="ECO:0000256" key="1">
    <source>
        <dbReference type="ARBA" id="ARBA00000439"/>
    </source>
</evidence>
<evidence type="ECO:0000256" key="4">
    <source>
        <dbReference type="ARBA" id="ARBA00020295"/>
    </source>
</evidence>
<feature type="region of interest" description="Disordered" evidence="11">
    <location>
        <begin position="685"/>
        <end position="711"/>
    </location>
</feature>
<dbReference type="SUPFAM" id="SSF51445">
    <property type="entry name" value="(Trans)glycosidases"/>
    <property type="match status" value="1"/>
</dbReference>
<evidence type="ECO:0000256" key="3">
    <source>
        <dbReference type="ARBA" id="ARBA00012560"/>
    </source>
</evidence>
<evidence type="ECO:0000256" key="2">
    <source>
        <dbReference type="ARBA" id="ARBA00005684"/>
    </source>
</evidence>
<name>A0ABU8XPT5_9PROT</name>
<comment type="caution">
    <text evidence="13">The sequence shown here is derived from an EMBL/GenBank/DDBJ whole genome shotgun (WGS) entry which is preliminary data.</text>
</comment>
<dbReference type="GO" id="GO:0004134">
    <property type="term" value="F:4-alpha-glucanotransferase activity"/>
    <property type="evidence" value="ECO:0007669"/>
    <property type="project" value="UniProtKB-EC"/>
</dbReference>
<comment type="similarity">
    <text evidence="2 10">Belongs to the disproportionating enzyme family.</text>
</comment>
<dbReference type="Gene3D" id="3.20.20.80">
    <property type="entry name" value="Glycosidases"/>
    <property type="match status" value="1"/>
</dbReference>
<dbReference type="InterPro" id="IPR003385">
    <property type="entry name" value="Glyco_hydro_77"/>
</dbReference>
<keyword evidence="5 10" id="KW-0328">Glycosyltransferase</keyword>
<evidence type="ECO:0000256" key="6">
    <source>
        <dbReference type="ARBA" id="ARBA00022679"/>
    </source>
</evidence>
<dbReference type="RefSeq" id="WP_418158231.1">
    <property type="nucleotide sequence ID" value="NZ_JBBLZC010000003.1"/>
</dbReference>
<dbReference type="InterPro" id="IPR048458">
    <property type="entry name" value="MalQ_N"/>
</dbReference>
<evidence type="ECO:0000256" key="7">
    <source>
        <dbReference type="ARBA" id="ARBA00023277"/>
    </source>
</evidence>
<gene>
    <name evidence="13" type="primary">malQ</name>
    <name evidence="13" type="ORF">U1T56_04405</name>
</gene>
<evidence type="ECO:0000256" key="11">
    <source>
        <dbReference type="SAM" id="MobiDB-lite"/>
    </source>
</evidence>
<dbReference type="Pfam" id="PF02446">
    <property type="entry name" value="Glyco_hydro_77"/>
    <property type="match status" value="1"/>
</dbReference>
<dbReference type="Proteomes" id="UP001375743">
    <property type="component" value="Unassembled WGS sequence"/>
</dbReference>
<feature type="domain" description="MalQ N-terminal beta-sandwich" evidence="12">
    <location>
        <begin position="63"/>
        <end position="143"/>
    </location>
</feature>
<evidence type="ECO:0000259" key="12">
    <source>
        <dbReference type="Pfam" id="PF21226"/>
    </source>
</evidence>
<keyword evidence="7 10" id="KW-0119">Carbohydrate metabolism</keyword>
<protein>
    <recommendedName>
        <fullName evidence="4 10">4-alpha-glucanotransferase</fullName>
        <ecNumber evidence="3 10">2.4.1.25</ecNumber>
    </recommendedName>
    <alternativeName>
        <fullName evidence="8 10">Amylomaltase</fullName>
    </alternativeName>
    <alternativeName>
        <fullName evidence="9 10">Disproportionating enzyme</fullName>
    </alternativeName>
</protein>
<comment type="catalytic activity">
    <reaction evidence="1 10">
        <text>Transfers a segment of a (1-&gt;4)-alpha-D-glucan to a new position in an acceptor, which may be glucose or a (1-&gt;4)-alpha-D-glucan.</text>
        <dbReference type="EC" id="2.4.1.25"/>
    </reaction>
</comment>
<accession>A0ABU8XPT5</accession>
<proteinExistence type="inferred from homology"/>
<feature type="compositionally biased region" description="Basic and acidic residues" evidence="11">
    <location>
        <begin position="695"/>
        <end position="711"/>
    </location>
</feature>
<evidence type="ECO:0000256" key="10">
    <source>
        <dbReference type="RuleBase" id="RU361207"/>
    </source>
</evidence>
<dbReference type="NCBIfam" id="TIGR00217">
    <property type="entry name" value="malQ"/>
    <property type="match status" value="1"/>
</dbReference>
<reference evidence="13 14" key="1">
    <citation type="submission" date="2024-01" db="EMBL/GenBank/DDBJ databases">
        <title>Multi-omics insights into the function and evolution of sodium benzoate biodegradation pathways in Benzoatithermus flavus gen. nov., sp. nov. from hot spring.</title>
        <authorList>
            <person name="Hu C.-J."/>
            <person name="Li W.-J."/>
        </authorList>
    </citation>
    <scope>NUCLEOTIDE SEQUENCE [LARGE SCALE GENOMIC DNA]</scope>
    <source>
        <strain evidence="13 14">SYSU G07066</strain>
    </source>
</reference>
<evidence type="ECO:0000256" key="8">
    <source>
        <dbReference type="ARBA" id="ARBA00031423"/>
    </source>
</evidence>
<evidence type="ECO:0000256" key="9">
    <source>
        <dbReference type="ARBA" id="ARBA00031501"/>
    </source>
</evidence>
<dbReference type="InterPro" id="IPR017853">
    <property type="entry name" value="GH"/>
</dbReference>
<keyword evidence="6 10" id="KW-0808">Transferase</keyword>
<dbReference type="EC" id="2.4.1.25" evidence="3 10"/>